<keyword evidence="2 3" id="KW-0732">Signal</keyword>
<name>A0A0C4YBV7_9BURK</name>
<gene>
    <name evidence="5" type="ORF">RR42_m0669</name>
</gene>
<dbReference type="AlphaFoldDB" id="A0A0C4YBV7"/>
<organism evidence="5 6">
    <name type="scientific">Cupriavidus basilensis</name>
    <dbReference type="NCBI Taxonomy" id="68895"/>
    <lineage>
        <taxon>Bacteria</taxon>
        <taxon>Pseudomonadati</taxon>
        <taxon>Pseudomonadota</taxon>
        <taxon>Betaproteobacteria</taxon>
        <taxon>Burkholderiales</taxon>
        <taxon>Burkholderiaceae</taxon>
        <taxon>Cupriavidus</taxon>
    </lineage>
</organism>
<feature type="chain" id="PRO_5002173550" evidence="3">
    <location>
        <begin position="39"/>
        <end position="394"/>
    </location>
</feature>
<dbReference type="KEGG" id="cbw:RR42_m0669"/>
<feature type="domain" description="Leucine-binding protein" evidence="4">
    <location>
        <begin position="39"/>
        <end position="355"/>
    </location>
</feature>
<evidence type="ECO:0000256" key="2">
    <source>
        <dbReference type="ARBA" id="ARBA00022729"/>
    </source>
</evidence>
<dbReference type="InterPro" id="IPR028081">
    <property type="entry name" value="Leu-bd"/>
</dbReference>
<feature type="signal peptide" evidence="3">
    <location>
        <begin position="1"/>
        <end position="38"/>
    </location>
</feature>
<dbReference type="Proteomes" id="UP000031843">
    <property type="component" value="Chromosome main"/>
</dbReference>
<sequence>MPRPSPTRLTRLATPASRLALAITASLAAALGAAPALAEVTVGVSIASTGPSASLGIPQKNSMPLLPETIAGEKIRYIVLDDGSDPTQATKVARRFVSEDKVDIILGSSAVAPSIAIAEVADESQTVQLAFSPIELKPGRGEWTYRLAQPVKLMAEAVADAAHARGIKTIAFIGFADAYGETWLKEFTTAATARGMRLVATERYARSDTSVTAQTLKLIAAHPDAVLIAGAGTGAALPHTTLRERGYAGPVYHTHGAATKDLIRIGGKAVNGSILPAGPVIVAEQLPDSAATKKPGLDYVGRYEKQYGPDSRTQFGAHPYDAGLVLQRIVPVALKQAKPGTPEFRRALKAALESERNIVVSHGVLNYTAQDHFGFDTRARVMLTIDNGNWKLLK</sequence>
<keyword evidence="6" id="KW-1185">Reference proteome</keyword>
<evidence type="ECO:0000256" key="3">
    <source>
        <dbReference type="SAM" id="SignalP"/>
    </source>
</evidence>
<reference evidence="5 6" key="1">
    <citation type="journal article" date="2015" name="Genome Announc.">
        <title>Complete Genome Sequence of Cupriavidus basilensis 4G11, Isolated from the Oak Ridge Field Research Center Site.</title>
        <authorList>
            <person name="Ray J."/>
            <person name="Waters R.J."/>
            <person name="Skerker J.M."/>
            <person name="Kuehl J.V."/>
            <person name="Price M.N."/>
            <person name="Huang J."/>
            <person name="Chakraborty R."/>
            <person name="Arkin A.P."/>
            <person name="Deutschbauer A."/>
        </authorList>
    </citation>
    <scope>NUCLEOTIDE SEQUENCE [LARGE SCALE GENOMIC DNA]</scope>
    <source>
        <strain evidence="5">4G11</strain>
    </source>
</reference>
<dbReference type="InterPro" id="IPR051010">
    <property type="entry name" value="BCAA_transport"/>
</dbReference>
<proteinExistence type="inferred from homology"/>
<dbReference type="RefSeq" id="WP_082054787.1">
    <property type="nucleotide sequence ID" value="NZ_CP010536.1"/>
</dbReference>
<evidence type="ECO:0000313" key="5">
    <source>
        <dbReference type="EMBL" id="AJG18081.1"/>
    </source>
</evidence>
<dbReference type="PANTHER" id="PTHR30483:SF38">
    <property type="entry name" value="BLR7848 PROTEIN"/>
    <property type="match status" value="1"/>
</dbReference>
<protein>
    <submittedName>
        <fullName evidence="5">Leucine-, isoleucine-, valine-, threonine-, and alanine-binding protein</fullName>
    </submittedName>
</protein>
<dbReference type="EMBL" id="CP010536">
    <property type="protein sequence ID" value="AJG18081.1"/>
    <property type="molecule type" value="Genomic_DNA"/>
</dbReference>
<evidence type="ECO:0000256" key="1">
    <source>
        <dbReference type="ARBA" id="ARBA00010062"/>
    </source>
</evidence>
<dbReference type="Gene3D" id="3.40.50.2300">
    <property type="match status" value="2"/>
</dbReference>
<comment type="similarity">
    <text evidence="1">Belongs to the leucine-binding protein family.</text>
</comment>
<accession>A0A0C4YBV7</accession>
<dbReference type="Pfam" id="PF13458">
    <property type="entry name" value="Peripla_BP_6"/>
    <property type="match status" value="1"/>
</dbReference>
<dbReference type="CDD" id="cd06333">
    <property type="entry name" value="PBP1_ABC_RPA1789-like"/>
    <property type="match status" value="1"/>
</dbReference>
<dbReference type="InterPro" id="IPR028082">
    <property type="entry name" value="Peripla_BP_I"/>
</dbReference>
<evidence type="ECO:0000313" key="6">
    <source>
        <dbReference type="Proteomes" id="UP000031843"/>
    </source>
</evidence>
<evidence type="ECO:0000259" key="4">
    <source>
        <dbReference type="Pfam" id="PF13458"/>
    </source>
</evidence>
<dbReference type="STRING" id="68895.RR42_m0669"/>
<dbReference type="PANTHER" id="PTHR30483">
    <property type="entry name" value="LEUCINE-SPECIFIC-BINDING PROTEIN"/>
    <property type="match status" value="1"/>
</dbReference>
<dbReference type="SUPFAM" id="SSF53822">
    <property type="entry name" value="Periplasmic binding protein-like I"/>
    <property type="match status" value="1"/>
</dbReference>